<feature type="transmembrane region" description="Helical" evidence="7">
    <location>
        <begin position="150"/>
        <end position="170"/>
    </location>
</feature>
<evidence type="ECO:0000313" key="10">
    <source>
        <dbReference type="Proteomes" id="UP001150259"/>
    </source>
</evidence>
<evidence type="ECO:0000259" key="8">
    <source>
        <dbReference type="PROSITE" id="PS50928"/>
    </source>
</evidence>
<feature type="transmembrane region" description="Helical" evidence="7">
    <location>
        <begin position="122"/>
        <end position="144"/>
    </location>
</feature>
<comment type="subcellular location">
    <subcellularLocation>
        <location evidence="1 7">Cell membrane</location>
        <topology evidence="1 7">Multi-pass membrane protein</topology>
    </subcellularLocation>
</comment>
<dbReference type="PANTHER" id="PTHR30151:SF20">
    <property type="entry name" value="ABC TRANSPORTER PERMEASE PROTEIN HI_0355-RELATED"/>
    <property type="match status" value="1"/>
</dbReference>
<keyword evidence="2 7" id="KW-0813">Transport</keyword>
<feature type="domain" description="ABC transmembrane type-1" evidence="8">
    <location>
        <begin position="84"/>
        <end position="264"/>
    </location>
</feature>
<keyword evidence="4 7" id="KW-0812">Transmembrane</keyword>
<evidence type="ECO:0000256" key="1">
    <source>
        <dbReference type="ARBA" id="ARBA00004651"/>
    </source>
</evidence>
<evidence type="ECO:0000256" key="7">
    <source>
        <dbReference type="RuleBase" id="RU363032"/>
    </source>
</evidence>
<organism evidence="9 10">
    <name type="scientific">Intrasporangium calvum</name>
    <dbReference type="NCBI Taxonomy" id="53358"/>
    <lineage>
        <taxon>Bacteria</taxon>
        <taxon>Bacillati</taxon>
        <taxon>Actinomycetota</taxon>
        <taxon>Actinomycetes</taxon>
        <taxon>Micrococcales</taxon>
        <taxon>Intrasporangiaceae</taxon>
        <taxon>Intrasporangium</taxon>
    </lineage>
</organism>
<feature type="transmembrane region" description="Helical" evidence="7">
    <location>
        <begin position="244"/>
        <end position="264"/>
    </location>
</feature>
<evidence type="ECO:0000313" key="9">
    <source>
        <dbReference type="EMBL" id="MDC5698840.1"/>
    </source>
</evidence>
<evidence type="ECO:0000256" key="3">
    <source>
        <dbReference type="ARBA" id="ARBA00022475"/>
    </source>
</evidence>
<dbReference type="PANTHER" id="PTHR30151">
    <property type="entry name" value="ALKANE SULFONATE ABC TRANSPORTER-RELATED, MEMBRANE SUBUNIT"/>
    <property type="match status" value="1"/>
</dbReference>
<sequence length="275" mass="29929">MSATEKIEVRAPQVDRAPAQRGPSKVGAGLRGRGLAVGAVMVFIVAWEMVPRLLDVQSFIFPRLSEVIAKLTDATTVTLLYQHAQVTLYEALVGLVIGIVAGVGLGFALAEWEPARAAVYPFIVAFQSMPKVALAPLFIIWFGFGYTPKVLVVVMLVFFPMLVNTMNGILSTDKSRLDLFRSMSASKWQIWSRLLLPSALPSIFAGLEVSVVNSFIGAITGEFVGADAGLGVLLQQFKNNYDTAGVFAILVILAFIGVALNQIVRIARRRLVFWQ</sequence>
<evidence type="ECO:0000256" key="5">
    <source>
        <dbReference type="ARBA" id="ARBA00022989"/>
    </source>
</evidence>
<accession>A0ABT5GKS7</accession>
<dbReference type="Pfam" id="PF00528">
    <property type="entry name" value="BPD_transp_1"/>
    <property type="match status" value="1"/>
</dbReference>
<name>A0ABT5GKS7_9MICO</name>
<dbReference type="RefSeq" id="WP_272463404.1">
    <property type="nucleotide sequence ID" value="NZ_JAPFQL010000087.1"/>
</dbReference>
<protein>
    <submittedName>
        <fullName evidence="9">ABC transporter permease</fullName>
    </submittedName>
</protein>
<dbReference type="Gene3D" id="1.10.3720.10">
    <property type="entry name" value="MetI-like"/>
    <property type="match status" value="1"/>
</dbReference>
<dbReference type="InterPro" id="IPR000515">
    <property type="entry name" value="MetI-like"/>
</dbReference>
<proteinExistence type="inferred from homology"/>
<evidence type="ECO:0000256" key="4">
    <source>
        <dbReference type="ARBA" id="ARBA00022692"/>
    </source>
</evidence>
<gene>
    <name evidence="9" type="ORF">OO014_16425</name>
</gene>
<dbReference type="PROSITE" id="PS50928">
    <property type="entry name" value="ABC_TM1"/>
    <property type="match status" value="1"/>
</dbReference>
<keyword evidence="3" id="KW-1003">Cell membrane</keyword>
<dbReference type="EMBL" id="JAPFQL010000087">
    <property type="protein sequence ID" value="MDC5698840.1"/>
    <property type="molecule type" value="Genomic_DNA"/>
</dbReference>
<dbReference type="InterPro" id="IPR035906">
    <property type="entry name" value="MetI-like_sf"/>
</dbReference>
<evidence type="ECO:0000256" key="6">
    <source>
        <dbReference type="ARBA" id="ARBA00023136"/>
    </source>
</evidence>
<keyword evidence="5 7" id="KW-1133">Transmembrane helix</keyword>
<keyword evidence="10" id="KW-1185">Reference proteome</keyword>
<reference evidence="9 10" key="1">
    <citation type="submission" date="2022-11" db="EMBL/GenBank/DDBJ databases">
        <title>Anaerobic phenanthrene biodegradation by a DNRA strain PheN6.</title>
        <authorList>
            <person name="Zhang Z."/>
        </authorList>
    </citation>
    <scope>NUCLEOTIDE SEQUENCE [LARGE SCALE GENOMIC DNA]</scope>
    <source>
        <strain evidence="9 10">PheN6</strain>
    </source>
</reference>
<comment type="similarity">
    <text evidence="7">Belongs to the binding-protein-dependent transport system permease family.</text>
</comment>
<keyword evidence="6 7" id="KW-0472">Membrane</keyword>
<dbReference type="Proteomes" id="UP001150259">
    <property type="component" value="Unassembled WGS sequence"/>
</dbReference>
<dbReference type="CDD" id="cd06261">
    <property type="entry name" value="TM_PBP2"/>
    <property type="match status" value="1"/>
</dbReference>
<comment type="caution">
    <text evidence="9">The sequence shown here is derived from an EMBL/GenBank/DDBJ whole genome shotgun (WGS) entry which is preliminary data.</text>
</comment>
<dbReference type="SUPFAM" id="SSF161098">
    <property type="entry name" value="MetI-like"/>
    <property type="match status" value="1"/>
</dbReference>
<feature type="transmembrane region" description="Helical" evidence="7">
    <location>
        <begin position="88"/>
        <end position="110"/>
    </location>
</feature>
<evidence type="ECO:0000256" key="2">
    <source>
        <dbReference type="ARBA" id="ARBA00022448"/>
    </source>
</evidence>